<keyword evidence="5" id="KW-1185">Reference proteome</keyword>
<evidence type="ECO:0000256" key="1">
    <source>
        <dbReference type="ARBA" id="ARBA00001965"/>
    </source>
</evidence>
<dbReference type="InterPro" id="IPR048574">
    <property type="entry name" value="RUBY_RBDX"/>
</dbReference>
<keyword evidence="2" id="KW-0560">Oxidoreductase</keyword>
<dbReference type="PANTHER" id="PTHR30466">
    <property type="entry name" value="FLAVIN REDUCTASE"/>
    <property type="match status" value="1"/>
</dbReference>
<dbReference type="OrthoDB" id="9799749at2"/>
<dbReference type="InterPro" id="IPR050268">
    <property type="entry name" value="NADH-dep_flavin_reductase"/>
</dbReference>
<reference evidence="4 5" key="1">
    <citation type="submission" date="2019-02" db="EMBL/GenBank/DDBJ databases">
        <title>Genomic Encyclopedia of Type Strains, Phase IV (KMG-IV): sequencing the most valuable type-strain genomes for metagenomic binning, comparative biology and taxonomic classification.</title>
        <authorList>
            <person name="Goeker M."/>
        </authorList>
    </citation>
    <scope>NUCLEOTIDE SEQUENCE [LARGE SCALE GENOMIC DNA]</scope>
    <source>
        <strain evidence="4 5">DSM 29486</strain>
    </source>
</reference>
<evidence type="ECO:0000256" key="2">
    <source>
        <dbReference type="ARBA" id="ARBA00023002"/>
    </source>
</evidence>
<dbReference type="Gene3D" id="2.30.110.10">
    <property type="entry name" value="Electron Transport, Fmn-binding Protein, Chain A"/>
    <property type="match status" value="1"/>
</dbReference>
<dbReference type="PROSITE" id="PS50903">
    <property type="entry name" value="RUBREDOXIN_LIKE"/>
    <property type="match status" value="1"/>
</dbReference>
<evidence type="ECO:0000313" key="5">
    <source>
        <dbReference type="Proteomes" id="UP000292927"/>
    </source>
</evidence>
<name>A0A4Q7PIY5_9FIRM</name>
<dbReference type="Proteomes" id="UP000292927">
    <property type="component" value="Unassembled WGS sequence"/>
</dbReference>
<dbReference type="GO" id="GO:0005506">
    <property type="term" value="F:iron ion binding"/>
    <property type="evidence" value="ECO:0007669"/>
    <property type="project" value="InterPro"/>
</dbReference>
<dbReference type="Gene3D" id="2.20.28.10">
    <property type="match status" value="1"/>
</dbReference>
<dbReference type="InterPro" id="IPR002563">
    <property type="entry name" value="Flavin_Rdtase-like_dom"/>
</dbReference>
<accession>A0A4Q7PIY5</accession>
<evidence type="ECO:0000259" key="3">
    <source>
        <dbReference type="PROSITE" id="PS50903"/>
    </source>
</evidence>
<gene>
    <name evidence="4" type="ORF">EV209_1928</name>
</gene>
<comment type="cofactor">
    <cofactor evidence="1">
        <name>Fe(3+)</name>
        <dbReference type="ChEBI" id="CHEBI:29034"/>
    </cofactor>
</comment>
<organism evidence="4 5">
    <name type="scientific">Cuneatibacter caecimuris</name>
    <dbReference type="NCBI Taxonomy" id="1796618"/>
    <lineage>
        <taxon>Bacteria</taxon>
        <taxon>Bacillati</taxon>
        <taxon>Bacillota</taxon>
        <taxon>Clostridia</taxon>
        <taxon>Lachnospirales</taxon>
        <taxon>Lachnospiraceae</taxon>
        <taxon>Cuneatibacter</taxon>
    </lineage>
</organism>
<dbReference type="SUPFAM" id="SSF57802">
    <property type="entry name" value="Rubredoxin-like"/>
    <property type="match status" value="1"/>
</dbReference>
<feature type="domain" description="Rubredoxin-like" evidence="3">
    <location>
        <begin position="179"/>
        <end position="215"/>
    </location>
</feature>
<dbReference type="CDD" id="cd00350">
    <property type="entry name" value="rubredoxin_like"/>
    <property type="match status" value="1"/>
</dbReference>
<dbReference type="SMART" id="SM00903">
    <property type="entry name" value="Flavin_Reduct"/>
    <property type="match status" value="1"/>
</dbReference>
<protein>
    <submittedName>
        <fullName evidence="4">Flavin reductase (DIM6/NTAB) family NADH-FMN oxidoreductase RutF</fullName>
    </submittedName>
</protein>
<sequence length="216" mass="23505">MDTKIFRSMSYGVYAVTTMDGERPTGCIANSVMQITSSPATVAVSMNHDNYTNSCMEKCGVFAVSVLSENSDPGIIGTLGFSSGKDRDKFTEIGYEMAEGVPVVKDSCGYVVCRIINKMETSTHTVFLGEVIGTGTYAGAAPAMTYAYYHQVIKGKSPKNAPTYLQEEPETAKDGEKKLNRYVCQVCGYVYEGEELPEDYVCPVCGVGAEKFKKEE</sequence>
<dbReference type="GO" id="GO:0042602">
    <property type="term" value="F:riboflavin reductase (NADPH) activity"/>
    <property type="evidence" value="ECO:0007669"/>
    <property type="project" value="TreeGrafter"/>
</dbReference>
<proteinExistence type="predicted"/>
<dbReference type="SUPFAM" id="SSF50475">
    <property type="entry name" value="FMN-binding split barrel"/>
    <property type="match status" value="1"/>
</dbReference>
<dbReference type="EMBL" id="SGXF01000003">
    <property type="protein sequence ID" value="RZT00604.1"/>
    <property type="molecule type" value="Genomic_DNA"/>
</dbReference>
<dbReference type="Pfam" id="PF01613">
    <property type="entry name" value="Flavin_Reduct"/>
    <property type="match status" value="1"/>
</dbReference>
<comment type="caution">
    <text evidence="4">The sequence shown here is derived from an EMBL/GenBank/DDBJ whole genome shotgun (WGS) entry which is preliminary data.</text>
</comment>
<dbReference type="Pfam" id="PF21349">
    <property type="entry name" value="RUBY_RBDX"/>
    <property type="match status" value="1"/>
</dbReference>
<dbReference type="RefSeq" id="WP_130435209.1">
    <property type="nucleotide sequence ID" value="NZ_SGXF01000003.1"/>
</dbReference>
<dbReference type="GO" id="GO:0010181">
    <property type="term" value="F:FMN binding"/>
    <property type="evidence" value="ECO:0007669"/>
    <property type="project" value="InterPro"/>
</dbReference>
<dbReference type="PANTHER" id="PTHR30466:SF1">
    <property type="entry name" value="FMN REDUCTASE (NADH) RUTF"/>
    <property type="match status" value="1"/>
</dbReference>
<dbReference type="InterPro" id="IPR012349">
    <property type="entry name" value="Split_barrel_FMN-bd"/>
</dbReference>
<dbReference type="InterPro" id="IPR024934">
    <property type="entry name" value="Rubredoxin-like_dom"/>
</dbReference>
<dbReference type="AlphaFoldDB" id="A0A4Q7PIY5"/>
<evidence type="ECO:0000313" key="4">
    <source>
        <dbReference type="EMBL" id="RZT00604.1"/>
    </source>
</evidence>